<evidence type="ECO:0000313" key="1">
    <source>
        <dbReference type="EMBL" id="MBZ2165408.1"/>
    </source>
</evidence>
<keyword evidence="2" id="KW-1185">Reference proteome</keyword>
<name>A0A8T5UNL5_9EURY</name>
<protein>
    <submittedName>
        <fullName evidence="1">Uncharacterized protein</fullName>
    </submittedName>
</protein>
<reference evidence="2" key="1">
    <citation type="journal article" date="2022" name="Microbiol. Resour. Announc.">
        <title>Draft Genome Sequence of a Methanogenic Archaeon from West Spitsbergen Permafrost.</title>
        <authorList>
            <person name="Trubitsyn V."/>
            <person name="Rivkina E."/>
            <person name="Shcherbakova V."/>
        </authorList>
    </citation>
    <scope>NUCLEOTIDE SEQUENCE [LARGE SCALE GENOMIC DNA]</scope>
    <source>
        <strain evidence="2">VT</strain>
    </source>
</reference>
<dbReference type="AlphaFoldDB" id="A0A8T5UNL5"/>
<proteinExistence type="predicted"/>
<gene>
    <name evidence="1" type="ORF">K8N75_05070</name>
</gene>
<dbReference type="Proteomes" id="UP000825933">
    <property type="component" value="Unassembled WGS sequence"/>
</dbReference>
<evidence type="ECO:0000313" key="2">
    <source>
        <dbReference type="Proteomes" id="UP000825933"/>
    </source>
</evidence>
<organism evidence="1 2">
    <name type="scientific">Methanobacterium spitsbergense</name>
    <dbReference type="NCBI Taxonomy" id="2874285"/>
    <lineage>
        <taxon>Archaea</taxon>
        <taxon>Methanobacteriati</taxon>
        <taxon>Methanobacteriota</taxon>
        <taxon>Methanomada group</taxon>
        <taxon>Methanobacteria</taxon>
        <taxon>Methanobacteriales</taxon>
        <taxon>Methanobacteriaceae</taxon>
        <taxon>Methanobacterium</taxon>
    </lineage>
</organism>
<comment type="caution">
    <text evidence="1">The sequence shown here is derived from an EMBL/GenBank/DDBJ whole genome shotgun (WGS) entry which is preliminary data.</text>
</comment>
<dbReference type="RefSeq" id="WP_223791037.1">
    <property type="nucleotide sequence ID" value="NZ_JAIOUQ010000004.1"/>
</dbReference>
<dbReference type="EMBL" id="JAIOUQ010000004">
    <property type="protein sequence ID" value="MBZ2165408.1"/>
    <property type="molecule type" value="Genomic_DNA"/>
</dbReference>
<sequence>MLSRENFRINNSGMSNFGSSLILYDEIIFSLIQRFIAHIEIILNTKELRKELNGVENLETHLATLKLQRDNIIKILDK</sequence>
<accession>A0A8T5UNL5</accession>